<dbReference type="KEGG" id="wna:KA717_24635"/>
<dbReference type="InterPro" id="IPR053943">
    <property type="entry name" value="RlmKL-like_Mtase_CS"/>
</dbReference>
<dbReference type="InterPro" id="IPR029063">
    <property type="entry name" value="SAM-dependent_MTases_sf"/>
</dbReference>
<sequence length="375" mass="41886">MSQPYFATVARGLEAIAVQELETLGGRNVQPAFAGVSFEGDLALLYRVNLWSRVIFRVLVPLLKVKAENAQQLYHSVKKIDWFDYLQLDQSFAVYCTGSNAHLNHTHFTALQIKNAIVDQQRDRTGKRSSIDINQPDIVINAHIQQNNCQLSLDSSGFSLHRRGYRPAMGLAPLKETLASALLAIAEWTPSQPFLDPLCGSGTLPIEAGLQSLKIAPGKFHSQFCFQQWPDYDPDLWQALLTQAQQGELSQLASPIWGSDQEAAVIKQAQSNAQACYLDQHIQFQTKSLADLEAPASSGIIICNPPYGKRLGETSELESFYQQLGDILKQRFKGWTAYILTGNRELAKRIGLRAARRFPLFNGSLPCTLLKYELY</sequence>
<dbReference type="EMBL" id="CP073041">
    <property type="protein sequence ID" value="UXE59116.1"/>
    <property type="molecule type" value="Genomic_DNA"/>
</dbReference>
<dbReference type="Proteomes" id="UP001065613">
    <property type="component" value="Chromosome"/>
</dbReference>
<name>A0A977KSR7_9CYAN</name>
<dbReference type="CDD" id="cd11715">
    <property type="entry name" value="THUMP_AdoMetMT"/>
    <property type="match status" value="1"/>
</dbReference>
<dbReference type="InterPro" id="IPR002052">
    <property type="entry name" value="DNA_methylase_N6_adenine_CS"/>
</dbReference>
<reference evidence="4" key="1">
    <citation type="submission" date="2021-04" db="EMBL/GenBank/DDBJ databases">
        <title>Genome sequence of Woronichinia naegeliana from Washington state freshwater lake bloom.</title>
        <authorList>
            <person name="Dreher T.W."/>
        </authorList>
    </citation>
    <scope>NUCLEOTIDE SEQUENCE</scope>
    <source>
        <strain evidence="4">WA131</strain>
    </source>
</reference>
<dbReference type="Pfam" id="PF02926">
    <property type="entry name" value="THUMP"/>
    <property type="match status" value="1"/>
</dbReference>
<protein>
    <submittedName>
        <fullName evidence="4">THUMP domain-containing protein</fullName>
    </submittedName>
</protein>
<dbReference type="Gene3D" id="3.30.2130.30">
    <property type="match status" value="1"/>
</dbReference>
<dbReference type="AlphaFoldDB" id="A0A977KSR7"/>
<evidence type="ECO:0000313" key="4">
    <source>
        <dbReference type="EMBL" id="UXE59116.1"/>
    </source>
</evidence>
<dbReference type="SMART" id="SM00981">
    <property type="entry name" value="THUMP"/>
    <property type="match status" value="1"/>
</dbReference>
<dbReference type="InterPro" id="IPR054170">
    <property type="entry name" value="RlmL_1st"/>
</dbReference>
<dbReference type="PROSITE" id="PS00092">
    <property type="entry name" value="N6_MTASE"/>
    <property type="match status" value="1"/>
</dbReference>
<dbReference type="Pfam" id="PF01170">
    <property type="entry name" value="UPF0020"/>
    <property type="match status" value="1"/>
</dbReference>
<keyword evidence="2" id="KW-0808">Transferase</keyword>
<evidence type="ECO:0000256" key="2">
    <source>
        <dbReference type="ARBA" id="ARBA00022679"/>
    </source>
</evidence>
<dbReference type="GO" id="GO:0003723">
    <property type="term" value="F:RNA binding"/>
    <property type="evidence" value="ECO:0007669"/>
    <property type="project" value="InterPro"/>
</dbReference>
<dbReference type="PROSITE" id="PS01261">
    <property type="entry name" value="UPF0020"/>
    <property type="match status" value="1"/>
</dbReference>
<dbReference type="PANTHER" id="PTHR47313">
    <property type="entry name" value="RIBOSOMAL RNA LARGE SUBUNIT METHYLTRANSFERASE K/L"/>
    <property type="match status" value="1"/>
</dbReference>
<dbReference type="InterPro" id="IPR000241">
    <property type="entry name" value="RlmKL-like_Mtase"/>
</dbReference>
<dbReference type="GO" id="GO:0070043">
    <property type="term" value="F:rRNA (guanine-N7-)-methyltransferase activity"/>
    <property type="evidence" value="ECO:0007669"/>
    <property type="project" value="TreeGrafter"/>
</dbReference>
<keyword evidence="1" id="KW-0489">Methyltransferase</keyword>
<organism evidence="4">
    <name type="scientific">Woronichinia naegeliana WA131</name>
    <dbReference type="NCBI Taxonomy" id="2824559"/>
    <lineage>
        <taxon>Bacteria</taxon>
        <taxon>Bacillati</taxon>
        <taxon>Cyanobacteriota</taxon>
        <taxon>Cyanophyceae</taxon>
        <taxon>Synechococcales</taxon>
        <taxon>Coelosphaeriaceae</taxon>
        <taxon>Woronichinia</taxon>
    </lineage>
</organism>
<dbReference type="GO" id="GO:0008990">
    <property type="term" value="F:rRNA (guanine-N2-)-methyltransferase activity"/>
    <property type="evidence" value="ECO:0007669"/>
    <property type="project" value="TreeGrafter"/>
</dbReference>
<dbReference type="Gene3D" id="3.40.50.150">
    <property type="entry name" value="Vaccinia Virus protein VP39"/>
    <property type="match status" value="1"/>
</dbReference>
<dbReference type="SUPFAM" id="SSF53335">
    <property type="entry name" value="S-adenosyl-L-methionine-dependent methyltransferases"/>
    <property type="match status" value="1"/>
</dbReference>
<dbReference type="PANTHER" id="PTHR47313:SF1">
    <property type="entry name" value="RIBOSOMAL RNA LARGE SUBUNIT METHYLTRANSFERASE K_L"/>
    <property type="match status" value="1"/>
</dbReference>
<evidence type="ECO:0000259" key="3">
    <source>
        <dbReference type="SMART" id="SM00981"/>
    </source>
</evidence>
<proteinExistence type="predicted"/>
<evidence type="ECO:0000256" key="1">
    <source>
        <dbReference type="ARBA" id="ARBA00022603"/>
    </source>
</evidence>
<accession>A0A977KSR7</accession>
<dbReference type="Pfam" id="PF22020">
    <property type="entry name" value="RlmL_1st"/>
    <property type="match status" value="1"/>
</dbReference>
<feature type="domain" description="THUMP" evidence="3">
    <location>
        <begin position="57"/>
        <end position="155"/>
    </location>
</feature>
<dbReference type="InterPro" id="IPR004114">
    <property type="entry name" value="THUMP_dom"/>
</dbReference>
<gene>
    <name evidence="4" type="ORF">KA717_24635</name>
</gene>